<feature type="compositionally biased region" description="Low complexity" evidence="1">
    <location>
        <begin position="103"/>
        <end position="114"/>
    </location>
</feature>
<protein>
    <submittedName>
        <fullName evidence="2">Uncharacterized protein</fullName>
    </submittedName>
</protein>
<feature type="region of interest" description="Disordered" evidence="1">
    <location>
        <begin position="134"/>
        <end position="187"/>
    </location>
</feature>
<evidence type="ECO:0000313" key="2">
    <source>
        <dbReference type="EMBL" id="TKX25072.1"/>
    </source>
</evidence>
<comment type="caution">
    <text evidence="2">The sequence shown here is derived from an EMBL/GenBank/DDBJ whole genome shotgun (WGS) entry which is preliminary data.</text>
</comment>
<feature type="compositionally biased region" description="Polar residues" evidence="1">
    <location>
        <begin position="134"/>
        <end position="157"/>
    </location>
</feature>
<accession>A0A4V6DUU2</accession>
<dbReference type="AlphaFoldDB" id="A0A4V6DUU2"/>
<dbReference type="Proteomes" id="UP000308133">
    <property type="component" value="Unassembled WGS sequence"/>
</dbReference>
<evidence type="ECO:0000313" key="3">
    <source>
        <dbReference type="Proteomes" id="UP000308133"/>
    </source>
</evidence>
<reference evidence="2 3" key="1">
    <citation type="submission" date="2018-02" db="EMBL/GenBank/DDBJ databases">
        <title>Draft genome sequences of Elsinoe sp., causing black scab on jojoba.</title>
        <authorList>
            <person name="Stodart B."/>
            <person name="Jeffress S."/>
            <person name="Ash G."/>
            <person name="Arun Chinnappa K."/>
        </authorList>
    </citation>
    <scope>NUCLEOTIDE SEQUENCE [LARGE SCALE GENOMIC DNA]</scope>
    <source>
        <strain evidence="2 3">Hillstone_2</strain>
    </source>
</reference>
<feature type="region of interest" description="Disordered" evidence="1">
    <location>
        <begin position="98"/>
        <end position="118"/>
    </location>
</feature>
<sequence>MAEDVGISFSTNRAACVRFCANTKLSDIVIIDFKIAATIDLALFAGIDFAPSVLSRTSMIFRIFPDDAAGIISDDDGYDIDYTSIGFVLDHTPFGSTPDSTLSSSGPYHPTSSSIIDRTPSSRLHHIQLLPAYNSTPSDISSTSNRPATAPSSTDSPRSPFDDITSGDTASDDFPSDNTRSIDTACDGTSCDDTASDDFRSDNTISTDTACNDKVCDDTTCDDTICDDKTCELTHYYVTTYHVTFSDDFNADDTAFALNDITFARDHSLSLGLDVSLISEDMPHQMKVALTATISALLAIAAVMLQHRPGVTHLLTTIRTRVISTLTPPE</sequence>
<organism evidence="2 3">
    <name type="scientific">Elsinoe australis</name>
    <dbReference type="NCBI Taxonomy" id="40998"/>
    <lineage>
        <taxon>Eukaryota</taxon>
        <taxon>Fungi</taxon>
        <taxon>Dikarya</taxon>
        <taxon>Ascomycota</taxon>
        <taxon>Pezizomycotina</taxon>
        <taxon>Dothideomycetes</taxon>
        <taxon>Dothideomycetidae</taxon>
        <taxon>Myriangiales</taxon>
        <taxon>Elsinoaceae</taxon>
        <taxon>Elsinoe</taxon>
    </lineage>
</organism>
<proteinExistence type="predicted"/>
<name>A0A4V6DUU2_9PEZI</name>
<dbReference type="EMBL" id="PTQR01000032">
    <property type="protein sequence ID" value="TKX25072.1"/>
    <property type="molecule type" value="Genomic_DNA"/>
</dbReference>
<gene>
    <name evidence="2" type="ORF">C1H76_2658</name>
</gene>
<evidence type="ECO:0000256" key="1">
    <source>
        <dbReference type="SAM" id="MobiDB-lite"/>
    </source>
</evidence>